<accession>A0ABD5PVU1</accession>
<feature type="compositionally biased region" description="Basic and acidic residues" evidence="2">
    <location>
        <begin position="265"/>
        <end position="275"/>
    </location>
</feature>
<dbReference type="InterPro" id="IPR036411">
    <property type="entry name" value="TorD-like_sf"/>
</dbReference>
<protein>
    <submittedName>
        <fullName evidence="3">Molecular chaperone</fullName>
    </submittedName>
</protein>
<dbReference type="InterPro" id="IPR050289">
    <property type="entry name" value="TorD/DmsD_chaperones"/>
</dbReference>
<dbReference type="PANTHER" id="PTHR34227:SF1">
    <property type="entry name" value="DIMETHYL SULFOXIDE REDUCTASE CHAPERONE-RELATED"/>
    <property type="match status" value="1"/>
</dbReference>
<feature type="compositionally biased region" description="Polar residues" evidence="2">
    <location>
        <begin position="245"/>
        <end position="259"/>
    </location>
</feature>
<dbReference type="EMBL" id="JBHSFA010000012">
    <property type="protein sequence ID" value="MFC4544731.1"/>
    <property type="molecule type" value="Genomic_DNA"/>
</dbReference>
<sequence length="275" mass="30303">MSQPAHHVHRARLYKLASLAFDRPTGDLREAMIADEFDGQLIESAAMCGDGNLREHAERVAAESPDGAAEIDDHYSTYAALFGFEQGGEIKQYEIEYRPGTLVTSTDTLADIAGFYGAFDLSLEDGNRERVDHLCVELEFVSHLALQTAYLEESGDETGVDVVTNAQADFLEDHLGRWLPQFRDTVQAESDAPFYHALADLVVALVEADADWFDVEPTVFEETPPSPLEGVTEPGDESDFRCGTCGTTPSSTDRQQPGTEQFPIGDRDGPDRRPR</sequence>
<dbReference type="AlphaFoldDB" id="A0ABD5PVU1"/>
<name>A0ABD5PVU1_9EURY</name>
<dbReference type="Pfam" id="PF02613">
    <property type="entry name" value="Nitrate_red_del"/>
    <property type="match status" value="1"/>
</dbReference>
<dbReference type="PANTHER" id="PTHR34227">
    <property type="entry name" value="CHAPERONE PROTEIN YCDY"/>
    <property type="match status" value="1"/>
</dbReference>
<gene>
    <name evidence="3" type="ORF">ACFO5R_22615</name>
</gene>
<reference evidence="3 4" key="1">
    <citation type="journal article" date="2019" name="Int. J. Syst. Evol. Microbiol.">
        <title>The Global Catalogue of Microorganisms (GCM) 10K type strain sequencing project: providing services to taxonomists for standard genome sequencing and annotation.</title>
        <authorList>
            <consortium name="The Broad Institute Genomics Platform"/>
            <consortium name="The Broad Institute Genome Sequencing Center for Infectious Disease"/>
            <person name="Wu L."/>
            <person name="Ma J."/>
        </authorList>
    </citation>
    <scope>NUCLEOTIDE SEQUENCE [LARGE SCALE GENOMIC DNA]</scope>
    <source>
        <strain evidence="3 4">WLHS5</strain>
    </source>
</reference>
<keyword evidence="4" id="KW-1185">Reference proteome</keyword>
<dbReference type="InterPro" id="IPR020945">
    <property type="entry name" value="DMSO/NO3_reduct_chaperone"/>
</dbReference>
<dbReference type="Gene3D" id="1.10.3480.10">
    <property type="entry name" value="TorD-like"/>
    <property type="match status" value="1"/>
</dbReference>
<feature type="region of interest" description="Disordered" evidence="2">
    <location>
        <begin position="219"/>
        <end position="275"/>
    </location>
</feature>
<dbReference type="RefSeq" id="WP_250142147.1">
    <property type="nucleotide sequence ID" value="NZ_JALIQP010000006.1"/>
</dbReference>
<dbReference type="Proteomes" id="UP001595898">
    <property type="component" value="Unassembled WGS sequence"/>
</dbReference>
<comment type="caution">
    <text evidence="3">The sequence shown here is derived from an EMBL/GenBank/DDBJ whole genome shotgun (WGS) entry which is preliminary data.</text>
</comment>
<organism evidence="3 4">
    <name type="scientific">Halosolutus amylolyticus</name>
    <dbReference type="NCBI Taxonomy" id="2932267"/>
    <lineage>
        <taxon>Archaea</taxon>
        <taxon>Methanobacteriati</taxon>
        <taxon>Methanobacteriota</taxon>
        <taxon>Stenosarchaea group</taxon>
        <taxon>Halobacteria</taxon>
        <taxon>Halobacteriales</taxon>
        <taxon>Natrialbaceae</taxon>
        <taxon>Halosolutus</taxon>
    </lineage>
</organism>
<evidence type="ECO:0000313" key="3">
    <source>
        <dbReference type="EMBL" id="MFC4544731.1"/>
    </source>
</evidence>
<evidence type="ECO:0000256" key="1">
    <source>
        <dbReference type="ARBA" id="ARBA00023186"/>
    </source>
</evidence>
<dbReference type="SUPFAM" id="SSF89155">
    <property type="entry name" value="TorD-like"/>
    <property type="match status" value="1"/>
</dbReference>
<keyword evidence="1" id="KW-0143">Chaperone</keyword>
<proteinExistence type="predicted"/>
<evidence type="ECO:0000313" key="4">
    <source>
        <dbReference type="Proteomes" id="UP001595898"/>
    </source>
</evidence>
<evidence type="ECO:0000256" key="2">
    <source>
        <dbReference type="SAM" id="MobiDB-lite"/>
    </source>
</evidence>